<reference evidence="1" key="1">
    <citation type="submission" date="2023-08" db="EMBL/GenBank/DDBJ databases">
        <title>Pelteobagrus vachellii genome.</title>
        <authorList>
            <person name="Liu H."/>
        </authorList>
    </citation>
    <scope>NUCLEOTIDE SEQUENCE</scope>
    <source>
        <strain evidence="1">PRFRI_2022a</strain>
        <tissue evidence="1">Muscle</tissue>
    </source>
</reference>
<protein>
    <submittedName>
        <fullName evidence="1">Uncharacterized protein</fullName>
    </submittedName>
</protein>
<evidence type="ECO:0000313" key="1">
    <source>
        <dbReference type="EMBL" id="KAK2836790.1"/>
    </source>
</evidence>
<organism evidence="1 2">
    <name type="scientific">Tachysurus vachellii</name>
    <name type="common">Darkbarbel catfish</name>
    <name type="synonym">Pelteobagrus vachellii</name>
    <dbReference type="NCBI Taxonomy" id="175792"/>
    <lineage>
        <taxon>Eukaryota</taxon>
        <taxon>Metazoa</taxon>
        <taxon>Chordata</taxon>
        <taxon>Craniata</taxon>
        <taxon>Vertebrata</taxon>
        <taxon>Euteleostomi</taxon>
        <taxon>Actinopterygii</taxon>
        <taxon>Neopterygii</taxon>
        <taxon>Teleostei</taxon>
        <taxon>Ostariophysi</taxon>
        <taxon>Siluriformes</taxon>
        <taxon>Bagridae</taxon>
        <taxon>Tachysurus</taxon>
    </lineage>
</organism>
<comment type="caution">
    <text evidence="1">The sequence shown here is derived from an EMBL/GenBank/DDBJ whole genome shotgun (WGS) entry which is preliminary data.</text>
</comment>
<sequence length="269" mass="30007">MDDLDATTVAVLEAAKIDEGVLKTLSRDDLKDLFPGPENFLRRKKLWDVIGPKCENPSDQDTSPVACSGSGIIPSVSAVLPNQPQTSTPIHETSAKTTKPHYVVYADSELDMVRSQYVEMLCSGKDINCEMPKELICRLIKNTVTNMVVMQCASPLGKEVSYPSKCELRAMSKKIIAYYPMLCDTSDVPYDVTDKDSYQQIQVGILCLDPESPQFNPFRVHIILERSLVMEPVNLSLHDFFQVKQLSNADLLSRSYTLWACRLLPGVPS</sequence>
<accession>A0AA88SMM5</accession>
<dbReference type="Proteomes" id="UP001187315">
    <property type="component" value="Unassembled WGS sequence"/>
</dbReference>
<dbReference type="AlphaFoldDB" id="A0AA88SMM5"/>
<name>A0AA88SMM5_TACVA</name>
<proteinExistence type="predicted"/>
<keyword evidence="2" id="KW-1185">Reference proteome</keyword>
<evidence type="ECO:0000313" key="2">
    <source>
        <dbReference type="Proteomes" id="UP001187315"/>
    </source>
</evidence>
<gene>
    <name evidence="1" type="ORF">Q7C36_014659</name>
</gene>
<dbReference type="EMBL" id="JAVHJS010000014">
    <property type="protein sequence ID" value="KAK2836790.1"/>
    <property type="molecule type" value="Genomic_DNA"/>
</dbReference>